<dbReference type="InterPro" id="IPR036361">
    <property type="entry name" value="SAP_dom_sf"/>
</dbReference>
<evidence type="ECO:0000259" key="7">
    <source>
        <dbReference type="PROSITE" id="PS50800"/>
    </source>
</evidence>
<keyword evidence="3 4" id="KW-0862">Zinc</keyword>
<reference evidence="8 9" key="1">
    <citation type="submission" date="2021-07" db="EMBL/GenBank/DDBJ databases">
        <title>The Aristolochia fimbriata genome: insights into angiosperm evolution, floral development and chemical biosynthesis.</title>
        <authorList>
            <person name="Jiao Y."/>
        </authorList>
    </citation>
    <scope>NUCLEOTIDE SEQUENCE [LARGE SCALE GENOMIC DNA]</scope>
    <source>
        <strain evidence="8">IBCAS-2021</strain>
        <tissue evidence="8">Leaf</tissue>
    </source>
</reference>
<evidence type="ECO:0000256" key="3">
    <source>
        <dbReference type="ARBA" id="ARBA00022833"/>
    </source>
</evidence>
<dbReference type="PANTHER" id="PTHR35323:SF5">
    <property type="entry name" value="ZINC FINGER CCCH DOMAIN-CONTAINING PROTEIN 62"/>
    <property type="match status" value="1"/>
</dbReference>
<feature type="zinc finger region" description="C3H1-type" evidence="4">
    <location>
        <begin position="474"/>
        <end position="499"/>
    </location>
</feature>
<dbReference type="PANTHER" id="PTHR35323">
    <property type="entry name" value="SAP DOMAIN-CONTAINING PROTEIN"/>
    <property type="match status" value="1"/>
</dbReference>
<comment type="caution">
    <text evidence="8">The sequence shown here is derived from an EMBL/GenBank/DDBJ whole genome shotgun (WGS) entry which is preliminary data.</text>
</comment>
<dbReference type="Proteomes" id="UP000825729">
    <property type="component" value="Unassembled WGS sequence"/>
</dbReference>
<dbReference type="PROSITE" id="PS50103">
    <property type="entry name" value="ZF_C3H1"/>
    <property type="match status" value="1"/>
</dbReference>
<sequence length="499" mass="57875">MEMKEEGGHLEMEENDVNGESETEGYDSYDWDDDSTYDVLEESRSALSRLSLKRKSTSRIAKEAPGSDEEPDEYEVKIPKLDKKEEACFEKVEEIIGDGQLEKLKVDQCKLYLRKYGLRLTGKKEVLIERIREHLGVKDGRGEEKYPVDSFVLNCKGDACTGDIVMFEQNVYDMYSIVSRSATAPSCGKRTVAGRIVKESYGAAKQQHTFTIEVLWCKGEKALPPLHPLLIKGRNLYRINTLRQRWADEGERKRVLLEKHKRGTLARSSREMRIQEKEQRKQYNIEKVKRTEGCLKEHYVAPPSPVRPVELQGLNLQNQRLHQNGTQRGQQDDYGILPKPVHHVESQQSNPQSRRLHQNIPDDGPLVHKFKYLNQQPHFSGSLHQQNHLSPRDCRKSFGVHAPKNKDELHSNAHQHPPRKQSENPPGHYRNYTRTCQGPRHQYSSLPPHLTFSGSYQRRPLRNFNYSRPRSPQKSYPVKCHYYMQGRCRSGDACKWLHE</sequence>
<evidence type="ECO:0000256" key="5">
    <source>
        <dbReference type="SAM" id="MobiDB-lite"/>
    </source>
</evidence>
<name>A0AAV7E6B0_ARIFI</name>
<evidence type="ECO:0000259" key="6">
    <source>
        <dbReference type="PROSITE" id="PS50103"/>
    </source>
</evidence>
<dbReference type="Pfam" id="PF24766">
    <property type="entry name" value="DUF7699"/>
    <property type="match status" value="1"/>
</dbReference>
<evidence type="ECO:0000256" key="4">
    <source>
        <dbReference type="PROSITE-ProRule" id="PRU00723"/>
    </source>
</evidence>
<dbReference type="GO" id="GO:0008270">
    <property type="term" value="F:zinc ion binding"/>
    <property type="evidence" value="ECO:0007669"/>
    <property type="project" value="UniProtKB-KW"/>
</dbReference>
<feature type="region of interest" description="Disordered" evidence="5">
    <location>
        <begin position="343"/>
        <end position="366"/>
    </location>
</feature>
<evidence type="ECO:0000256" key="2">
    <source>
        <dbReference type="ARBA" id="ARBA00022771"/>
    </source>
</evidence>
<protein>
    <recommendedName>
        <fullName evidence="10">Zinc finger CCCH domain-containing protein 62-like</fullName>
    </recommendedName>
</protein>
<dbReference type="AlphaFoldDB" id="A0AAV7E6B0"/>
<feature type="region of interest" description="Disordered" evidence="5">
    <location>
        <begin position="380"/>
        <end position="427"/>
    </location>
</feature>
<keyword evidence="9" id="KW-1185">Reference proteome</keyword>
<feature type="compositionally biased region" description="Acidic residues" evidence="5">
    <location>
        <begin position="13"/>
        <end position="32"/>
    </location>
</feature>
<dbReference type="SMART" id="SM00513">
    <property type="entry name" value="SAP"/>
    <property type="match status" value="1"/>
</dbReference>
<keyword evidence="2 4" id="KW-0863">Zinc-finger</keyword>
<evidence type="ECO:0000313" key="8">
    <source>
        <dbReference type="EMBL" id="KAG9443665.1"/>
    </source>
</evidence>
<dbReference type="PROSITE" id="PS50800">
    <property type="entry name" value="SAP"/>
    <property type="match status" value="1"/>
</dbReference>
<accession>A0AAV7E6B0</accession>
<feature type="region of interest" description="Disordered" evidence="5">
    <location>
        <begin position="50"/>
        <end position="74"/>
    </location>
</feature>
<feature type="region of interest" description="Disordered" evidence="5">
    <location>
        <begin position="1"/>
        <end position="32"/>
    </location>
</feature>
<evidence type="ECO:0000256" key="1">
    <source>
        <dbReference type="ARBA" id="ARBA00022723"/>
    </source>
</evidence>
<dbReference type="SUPFAM" id="SSF68906">
    <property type="entry name" value="SAP domain"/>
    <property type="match status" value="1"/>
</dbReference>
<dbReference type="SUPFAM" id="SSF90229">
    <property type="entry name" value="CCCH zinc finger"/>
    <property type="match status" value="1"/>
</dbReference>
<gene>
    <name evidence="8" type="ORF">H6P81_015005</name>
</gene>
<keyword evidence="1 4" id="KW-0479">Metal-binding</keyword>
<feature type="compositionally biased region" description="Polar residues" evidence="5">
    <location>
        <begin position="380"/>
        <end position="389"/>
    </location>
</feature>
<feature type="domain" description="SAP" evidence="7">
    <location>
        <begin position="101"/>
        <end position="135"/>
    </location>
</feature>
<dbReference type="InterPro" id="IPR056116">
    <property type="entry name" value="DUF7699"/>
</dbReference>
<dbReference type="InterPro" id="IPR003034">
    <property type="entry name" value="SAP_dom"/>
</dbReference>
<dbReference type="EMBL" id="JAINDJ010000006">
    <property type="protein sequence ID" value="KAG9443665.1"/>
    <property type="molecule type" value="Genomic_DNA"/>
</dbReference>
<proteinExistence type="predicted"/>
<dbReference type="InterPro" id="IPR000571">
    <property type="entry name" value="Znf_CCCH"/>
</dbReference>
<evidence type="ECO:0008006" key="10">
    <source>
        <dbReference type="Google" id="ProtNLM"/>
    </source>
</evidence>
<dbReference type="InterPro" id="IPR036855">
    <property type="entry name" value="Znf_CCCH_sf"/>
</dbReference>
<feature type="compositionally biased region" description="Basic and acidic residues" evidence="5">
    <location>
        <begin position="1"/>
        <end position="12"/>
    </location>
</feature>
<dbReference type="Gene3D" id="1.10.720.30">
    <property type="entry name" value="SAP domain"/>
    <property type="match status" value="1"/>
</dbReference>
<feature type="domain" description="C3H1-type" evidence="6">
    <location>
        <begin position="474"/>
        <end position="499"/>
    </location>
</feature>
<dbReference type="Pfam" id="PF02037">
    <property type="entry name" value="SAP"/>
    <property type="match status" value="1"/>
</dbReference>
<organism evidence="8 9">
    <name type="scientific">Aristolochia fimbriata</name>
    <name type="common">White veined hardy Dutchman's pipe vine</name>
    <dbReference type="NCBI Taxonomy" id="158543"/>
    <lineage>
        <taxon>Eukaryota</taxon>
        <taxon>Viridiplantae</taxon>
        <taxon>Streptophyta</taxon>
        <taxon>Embryophyta</taxon>
        <taxon>Tracheophyta</taxon>
        <taxon>Spermatophyta</taxon>
        <taxon>Magnoliopsida</taxon>
        <taxon>Magnoliidae</taxon>
        <taxon>Piperales</taxon>
        <taxon>Aristolochiaceae</taxon>
        <taxon>Aristolochia</taxon>
    </lineage>
</organism>
<evidence type="ECO:0000313" key="9">
    <source>
        <dbReference type="Proteomes" id="UP000825729"/>
    </source>
</evidence>